<dbReference type="PIRSF" id="PIRSF006118">
    <property type="entry name" value="KDO8-P_Ptase"/>
    <property type="match status" value="1"/>
</dbReference>
<dbReference type="FunFam" id="3.40.50.1000:FF:000029">
    <property type="entry name" value="3-deoxy-D-manno-octulosonate 8-phosphate phosphatase KdsC"/>
    <property type="match status" value="1"/>
</dbReference>
<keyword evidence="7 12" id="KW-0479">Metal-binding</keyword>
<evidence type="ECO:0000256" key="2">
    <source>
        <dbReference type="ARBA" id="ARBA00001946"/>
    </source>
</evidence>
<comment type="similarity">
    <text evidence="3">Belongs to the KdsC family.</text>
</comment>
<protein>
    <recommendedName>
        <fullName evidence="6">3-deoxy-D-manno-octulosonate 8-phosphate phosphatase KdsC</fullName>
        <ecNumber evidence="5">3.1.3.45</ecNumber>
    </recommendedName>
    <alternativeName>
        <fullName evidence="11">KDO 8-P phosphatase</fullName>
    </alternativeName>
</protein>
<dbReference type="PANTHER" id="PTHR21485">
    <property type="entry name" value="HAD SUPERFAMILY MEMBERS CMAS AND KDSC"/>
    <property type="match status" value="1"/>
</dbReference>
<dbReference type="PANTHER" id="PTHR21485:SF6">
    <property type="entry name" value="N-ACYLNEURAMINATE CYTIDYLYLTRANSFERASE-RELATED"/>
    <property type="match status" value="1"/>
</dbReference>
<keyword evidence="8 14" id="KW-0378">Hydrolase</keyword>
<accession>A0A6S7B5V8</accession>
<comment type="cofactor">
    <cofactor evidence="2 12">
        <name>Mg(2+)</name>
        <dbReference type="ChEBI" id="CHEBI:18420"/>
    </cofactor>
</comment>
<name>A0A6S7B5V8_9BURK</name>
<dbReference type="GO" id="GO:0008781">
    <property type="term" value="F:N-acylneuraminate cytidylyltransferase activity"/>
    <property type="evidence" value="ECO:0007669"/>
    <property type="project" value="TreeGrafter"/>
</dbReference>
<dbReference type="SFLD" id="SFLDG01136">
    <property type="entry name" value="C1.6:_Phosphoserine_Phosphatas"/>
    <property type="match status" value="1"/>
</dbReference>
<evidence type="ECO:0000256" key="3">
    <source>
        <dbReference type="ARBA" id="ARBA00005893"/>
    </source>
</evidence>
<evidence type="ECO:0000256" key="8">
    <source>
        <dbReference type="ARBA" id="ARBA00022801"/>
    </source>
</evidence>
<evidence type="ECO:0000256" key="7">
    <source>
        <dbReference type="ARBA" id="ARBA00022723"/>
    </source>
</evidence>
<dbReference type="NCBIfam" id="TIGR01670">
    <property type="entry name" value="KdsC-phosphatas"/>
    <property type="match status" value="1"/>
</dbReference>
<organism evidence="14 15">
    <name type="scientific">Pararobbsia alpina</name>
    <dbReference type="NCBI Taxonomy" id="621374"/>
    <lineage>
        <taxon>Bacteria</taxon>
        <taxon>Pseudomonadati</taxon>
        <taxon>Pseudomonadota</taxon>
        <taxon>Betaproteobacteria</taxon>
        <taxon>Burkholderiales</taxon>
        <taxon>Burkholderiaceae</taxon>
        <taxon>Pararobbsia</taxon>
    </lineage>
</organism>
<dbReference type="GO" id="GO:0009103">
    <property type="term" value="P:lipopolysaccharide biosynthetic process"/>
    <property type="evidence" value="ECO:0007669"/>
    <property type="project" value="UniProtKB-KW"/>
</dbReference>
<evidence type="ECO:0000256" key="11">
    <source>
        <dbReference type="ARBA" id="ARBA00031051"/>
    </source>
</evidence>
<dbReference type="GO" id="GO:0019143">
    <property type="term" value="F:3-deoxy-manno-octulosonate-8-phosphatase activity"/>
    <property type="evidence" value="ECO:0007669"/>
    <property type="project" value="UniProtKB-EC"/>
</dbReference>
<dbReference type="EC" id="3.1.3.45" evidence="5"/>
<dbReference type="InterPro" id="IPR010023">
    <property type="entry name" value="KdsC_fam"/>
</dbReference>
<feature type="binding site" evidence="12">
    <location>
        <position position="38"/>
    </location>
    <ligand>
        <name>Mg(2+)</name>
        <dbReference type="ChEBI" id="CHEBI:18420"/>
    </ligand>
</feature>
<reference evidence="14 15" key="1">
    <citation type="submission" date="2020-04" db="EMBL/GenBank/DDBJ databases">
        <authorList>
            <person name="De Canck E."/>
        </authorList>
    </citation>
    <scope>NUCLEOTIDE SEQUENCE [LARGE SCALE GENOMIC DNA]</scope>
    <source>
        <strain evidence="14 15">LMG 28138</strain>
    </source>
</reference>
<dbReference type="SFLD" id="SFLDG01138">
    <property type="entry name" value="C1.6.2:_Deoxy-d-mannose-octulo"/>
    <property type="match status" value="1"/>
</dbReference>
<dbReference type="Proteomes" id="UP000494115">
    <property type="component" value="Unassembled WGS sequence"/>
</dbReference>
<evidence type="ECO:0000256" key="4">
    <source>
        <dbReference type="ARBA" id="ARBA00011881"/>
    </source>
</evidence>
<comment type="subunit">
    <text evidence="4">Homotetramer.</text>
</comment>
<dbReference type="GO" id="GO:0046872">
    <property type="term" value="F:metal ion binding"/>
    <property type="evidence" value="ECO:0007669"/>
    <property type="project" value="UniProtKB-KW"/>
</dbReference>
<dbReference type="CDD" id="cd01630">
    <property type="entry name" value="HAD_KDO-like"/>
    <property type="match status" value="1"/>
</dbReference>
<dbReference type="AlphaFoldDB" id="A0A6S7B5V8"/>
<feature type="region of interest" description="Disordered" evidence="13">
    <location>
        <begin position="1"/>
        <end position="22"/>
    </location>
</feature>
<dbReference type="InterPro" id="IPR036412">
    <property type="entry name" value="HAD-like_sf"/>
</dbReference>
<keyword evidence="15" id="KW-1185">Reference proteome</keyword>
<evidence type="ECO:0000256" key="5">
    <source>
        <dbReference type="ARBA" id="ARBA00013066"/>
    </source>
</evidence>
<dbReference type="Gene3D" id="3.40.50.1000">
    <property type="entry name" value="HAD superfamily/HAD-like"/>
    <property type="match status" value="1"/>
</dbReference>
<dbReference type="InterPro" id="IPR050793">
    <property type="entry name" value="CMP-NeuNAc_synthase"/>
</dbReference>
<evidence type="ECO:0000256" key="6">
    <source>
        <dbReference type="ARBA" id="ARBA00020092"/>
    </source>
</evidence>
<keyword evidence="10" id="KW-0448">Lipopolysaccharide biosynthesis</keyword>
<feature type="binding site" evidence="12">
    <location>
        <position position="131"/>
    </location>
    <ligand>
        <name>Mg(2+)</name>
        <dbReference type="ChEBI" id="CHEBI:18420"/>
    </ligand>
</feature>
<evidence type="ECO:0000313" key="14">
    <source>
        <dbReference type="EMBL" id="CAB3788326.1"/>
    </source>
</evidence>
<feature type="binding site" evidence="12">
    <location>
        <position position="40"/>
    </location>
    <ligand>
        <name>substrate</name>
    </ligand>
</feature>
<comment type="catalytic activity">
    <reaction evidence="1">
        <text>3-deoxy-alpha-D-manno-2-octulosonate-8-phosphate + H2O = 3-deoxy-alpha-D-manno-oct-2-ulosonate + phosphate</text>
        <dbReference type="Rhea" id="RHEA:11500"/>
        <dbReference type="ChEBI" id="CHEBI:15377"/>
        <dbReference type="ChEBI" id="CHEBI:43474"/>
        <dbReference type="ChEBI" id="CHEBI:85985"/>
        <dbReference type="ChEBI" id="CHEBI:85986"/>
        <dbReference type="EC" id="3.1.3.45"/>
    </reaction>
</comment>
<evidence type="ECO:0000256" key="9">
    <source>
        <dbReference type="ARBA" id="ARBA00022842"/>
    </source>
</evidence>
<evidence type="ECO:0000256" key="13">
    <source>
        <dbReference type="SAM" id="MobiDB-lite"/>
    </source>
</evidence>
<evidence type="ECO:0000256" key="12">
    <source>
        <dbReference type="PIRSR" id="PIRSR006118-2"/>
    </source>
</evidence>
<gene>
    <name evidence="14" type="primary">kdsC</name>
    <name evidence="14" type="ORF">LMG28138_02586</name>
</gene>
<dbReference type="SUPFAM" id="SSF56784">
    <property type="entry name" value="HAD-like"/>
    <property type="match status" value="1"/>
</dbReference>
<proteinExistence type="inferred from homology"/>
<sequence>MSEHDPAATLHTPIARPVAEPATDASGRAARVQLMIFDVDGVLTDGRLYFGPQGEMLKAFDTLDGHGVKLLRGAGVQTAIITGRSSQIVASRARELAIDHVFQGVHDKTAAFAELLAATGIAAADTGYMGDDWPDLAVMLKAGFAAVPANAHVELLRRAHFVASARGGYGAVREVCDLILRARGYYDVLLDHACGGAA</sequence>
<evidence type="ECO:0000313" key="15">
    <source>
        <dbReference type="Proteomes" id="UP000494115"/>
    </source>
</evidence>
<dbReference type="EMBL" id="CADIKM010000010">
    <property type="protein sequence ID" value="CAB3788326.1"/>
    <property type="molecule type" value="Genomic_DNA"/>
</dbReference>
<dbReference type="InterPro" id="IPR023214">
    <property type="entry name" value="HAD_sf"/>
</dbReference>
<dbReference type="SFLD" id="SFLDS00003">
    <property type="entry name" value="Haloacid_Dehalogenase"/>
    <property type="match status" value="1"/>
</dbReference>
<evidence type="ECO:0000256" key="10">
    <source>
        <dbReference type="ARBA" id="ARBA00022985"/>
    </source>
</evidence>
<evidence type="ECO:0000256" key="1">
    <source>
        <dbReference type="ARBA" id="ARBA00000898"/>
    </source>
</evidence>
<keyword evidence="9 12" id="KW-0460">Magnesium</keyword>